<feature type="region of interest" description="Disordered" evidence="1">
    <location>
        <begin position="1252"/>
        <end position="1322"/>
    </location>
</feature>
<dbReference type="EMBL" id="NWUJ01000001">
    <property type="protein sequence ID" value="PFH38453.1"/>
    <property type="molecule type" value="Genomic_DNA"/>
</dbReference>
<dbReference type="PANTHER" id="PTHR24216">
    <property type="entry name" value="PAXILLIN-RELATED"/>
    <property type="match status" value="1"/>
</dbReference>
<feature type="compositionally biased region" description="Basic residues" evidence="1">
    <location>
        <begin position="1599"/>
        <end position="1611"/>
    </location>
</feature>
<feature type="region of interest" description="Disordered" evidence="1">
    <location>
        <begin position="2339"/>
        <end position="2472"/>
    </location>
</feature>
<feature type="compositionally biased region" description="Basic and acidic residues" evidence="1">
    <location>
        <begin position="2388"/>
        <end position="2419"/>
    </location>
</feature>
<feature type="region of interest" description="Disordered" evidence="1">
    <location>
        <begin position="1107"/>
        <end position="1152"/>
    </location>
</feature>
<feature type="compositionally biased region" description="Basic residues" evidence="1">
    <location>
        <begin position="700"/>
        <end position="709"/>
    </location>
</feature>
<feature type="region of interest" description="Disordered" evidence="1">
    <location>
        <begin position="3131"/>
        <end position="3186"/>
    </location>
</feature>
<dbReference type="KEGG" id="bbes:BESB_007950"/>
<sequence>MEITKKWDLPLRNHRRQSLERRLEVSLTPNGTGDNSSDAALLLSSRLSETDTCDMRGGRAEGGRDYSTQPTVFSGGHPGSVWGCNAMRASTLTCIALDPAVFPQPSLASPCSHFLRCFRLHYPAVRENLLAALRCPANEFTRNPHRHEDQEGKRLKARKKRVGSKRRVGSRHFKRSTLRCDEREEAPRASNRTQAICHAPLSPEAVSGKEARCAFSCLVHHRTGEEHKSPIEDAAAGRACLYRSGDAFILRDTQKQVSPSTLRPLQDDQHPTALCGAFQALDRLASELITHLRRQATRTAQSLVGTEGNMDRFPIASRHYQRLSSSPLASTESPPPCGLPACQRRRSARMTPQWVSRIHPEGELPAEIGLGGRRGNQAGLFLSKTEGERPELISASGALHRRAMVHDTSESTRSFSNRSGHRLRRPRRLPRIPFPPAGAATRLAPRTPLGTRPQNKFMSLIKKLFLQTQTQEHAWTDTTLQDGMSAVALVNSSALTRVKEVKKEASEGPEPSNSSGCVIDLPEPPPTSLPSCLDLLSATCEAPHTPSLAFLPSPTGLAQHAVGLPSPSHDARRLGPLPTAPASDACPSPPARSHGRKTHHPAPNNTSCPAGWGHFSSEGRFVLIDALRFGVRLLLLSDRYPSQCFSGSMHWVRRLTSHLTVLKARVKELLRGPLRPEFHKPQTSICTHISCQRDRIRTSSSKRGRRRPCGSRTGKATRSGLKCRPPISAVHGGYCARADGDDAAQSVEMATQAGRKTQTSIESPNQPDARPPRSNKSDLNSRYPENTADDEDADTPIEAETQTPTLCAALSGEIARKRQLRGVAGAARLSPAVRRLIAVARQRSAGPCGSEKRRQSLSSACSSSRESLSPGSCSSYTPSGASPSPEASSSLSLSICHAFFSGLSRKPSRCVSTHPVFRGQLTHPKPQASPSTPSFLRLGSSALTPPHACSFWGDRGTRRQTAAVRAPIYTPGGRGNRGGGARVSFLRDALVGMTMKGSDVFRLGKLTQQQKAILGALLHSTRLSSLFLRFLLSPLALSQCAHTRAEPWSGSVSRSPSSRCQSPPRFGECKDAEMNVLCTCSGAQLHAATGERAAWSPQLSVSLASSSSAPSASSLGASGSLLPRSSRRRSPSSRSYVSPLPAPSPCWTTRSSSRPSSCDAVCMSPSSASSPSVASSRDEAERYGTQIGTRVQRACVCQGPETLIGAVATYFKFRPLAGRVLLLLLPPRISAQEDKVLFQPLGWRENAQASVARAQTRLTKHGPNDVQGEEERAHESTRGCAFPGQAREELQKAKREGAGGNRENGPRSGSRRPPSDEDTRSRAHAHVYALQISRLSLAAFPLASSSCSSSSSPLAAPGLASLSAPPAPRFCASRSTASPSTPSSSACLCMPDTAFASLCGFLSGDVRALMHSCRFLRSAVLSTFGTYHQRLNLLMVDIDDTRLSPFSLSPSLPLVAVNRSSSSSSPASCRTEAPVSPSASPSLLVGEPSASTSPAAASTLLPPTFSSFRYTHLSQAFELDRETLFYLLSFWRGAAEAWVEPRQLAQLLACMQSLSNLRELSLFADEALHECFSQSESESGFFEEALWLSDDEPEEPRQPIRRRGVGRRRVAAARVSATPTRRRKRRHTRLGETPNAFVRVACTAQSCLKSGSDEGGRDETGEAALKLRRIRVHPREPSSGPIIPGALGTESPTKDSGHTSCRSQKRGEETWRHSRPRPSLSAALTPPYQHLEVLEEVCHLSPPPSHSSDMAWAVPVPTRPRKRPCCAPSSCLTAEESDASEAASVNSHTRSPSPSISFSCWPSRFFTPSPAFASSSGSLSSSAAWLAASQSASVGRSGLYGQRAVEACVAAFVSLCARSGKTLEAFYSSVKLLNVLPQGALSELPVLLLPRLTTVEGSPATAFPFVSSSLRFVSLYGAETLAGAVESRAPSPPVSAGPKGSVPSRGRSAGGLQTPPGALERESVMRSALHVEREACGKEWALSDGAETRQRETAEREDWGAGEENETSGRRDSVGEACLDTHAASPSRARGERELYEEAERARSGLSGVRHTHESGGKEISCWSLHDAYLSLSVWRSRASISTLLCEGLRLSFPQAEDPLGECLRHPGLASGGGAGGETRRPLETPKDQARDRHREDDVNDGQQDCREGNVRTGATPTDSGFGFETLTFSLPCSHSWDEAQRDASTPNQPLSSLPCDMWSAPSLPSAPPFLPDAGGAWLQRQWPRANRFSSPFASSRISSSTTPHCTSSAALSPSSPVCSIPPLHVFHFPRLTRLRLLTIVQCFLVLPQLEAAAFAVEGHVCLVSPQGRGKPRRPQEASPLVVELHGAAEDSRFGRANSFTWIGRPGKDEKRREAETGGGMPAENQNEAERASPQSGLVAQKSRGKTVRAEEFPKGRNMLRDPQKEDRQGAERGREAPRAQDANGETDKRQRRHAGDDTCKRTSGGLEKEIEPQERLVMPDEDAPSSKSYEGPDTPRLCACHALPPAESPSRHWATCTGVRLVLSSPSALLPSACSSWSKMGSVTVVGLPLCLLHFACPLFSTEILAERLAAVQVDMPEGVSTATVATTLIAHYPYRRSRDTERMPPPRLEICELGETRGERLGVRTLARAAWKKRREDGQRAGGGDSEEEKGVWEGSNGAARESAKASWKGSIEGRADQEKGEADSEGAEFEEGGVFEGGHKEGNAHAVGDQERGGSSEDRNHKKPEGGDEEARARLEALTRGDRGVPGAGSPNPFPATLEASSREAENAADRREEGCKGSPPLPLDADRSVPSPPPPAEKPATGDDRQCLEETRMLSSIQKSTRCTRRQRVWSHITFRGSIASGGLPCLVCRTCRVEKQTHRCRFRERLLPDDVVALLNSADSCSFQEIQLADILCRFFPFPSTCSSATSVPASNSSRLYSLPPSPSTAGIDTRHSSVYSFAPVALSPNVSASAGGTAAPVSTPPPGPGLSSLPSECDAAPLTALASVSASSACCHTQTPPRLSSPEAALAASSPICSDRILCLPPLFDAGLPPCPSFAPPSARACLRESAFASMSRLPRSLSPSSFSPALAPFIPPAASPFASDTASSRLSPGVVSTADPLSPSGGWFDASLVAREHHESPSTRSEAASSAAQTAGFSAFACPRFATPSPPSSSPLCFASGRAPRGPSRTPAPESFSGPPSPPFAASICASGQSPHQRSLPQSMPRLEADARHEGEKDTCDPREVCVTLWGLFWGEVAEKLKKTHRVRWRRVESTTLSADCLLRDE</sequence>
<feature type="region of interest" description="Disordered" evidence="1">
    <location>
        <begin position="322"/>
        <end position="342"/>
    </location>
</feature>
<feature type="compositionally biased region" description="Basic and acidic residues" evidence="1">
    <location>
        <begin position="2654"/>
        <end position="2665"/>
    </location>
</feature>
<comment type="caution">
    <text evidence="2">The sequence shown here is derived from an EMBL/GenBank/DDBJ whole genome shotgun (WGS) entry which is preliminary data.</text>
</comment>
<feature type="compositionally biased region" description="Basic residues" evidence="1">
    <location>
        <begin position="419"/>
        <end position="430"/>
    </location>
</feature>
<feature type="region of interest" description="Disordered" evidence="1">
    <location>
        <begin position="842"/>
        <end position="884"/>
    </location>
</feature>
<feature type="compositionally biased region" description="Polar residues" evidence="1">
    <location>
        <begin position="322"/>
        <end position="332"/>
    </location>
</feature>
<feature type="region of interest" description="Disordered" evidence="1">
    <location>
        <begin position="405"/>
        <end position="453"/>
    </location>
</feature>
<reference evidence="2 3" key="1">
    <citation type="submission" date="2017-09" db="EMBL/GenBank/DDBJ databases">
        <title>Genome sequencing of Besnoitia besnoiti strain Bb-Ger1.</title>
        <authorList>
            <person name="Schares G."/>
            <person name="Venepally P."/>
            <person name="Lorenzi H.A."/>
        </authorList>
    </citation>
    <scope>NUCLEOTIDE SEQUENCE [LARGE SCALE GENOMIC DNA]</scope>
    <source>
        <strain evidence="2 3">Bb-Ger1</strain>
    </source>
</reference>
<feature type="region of interest" description="Disordered" evidence="1">
    <location>
        <begin position="1592"/>
        <end position="1630"/>
    </location>
</feature>
<feature type="compositionally biased region" description="Acidic residues" evidence="1">
    <location>
        <begin position="2666"/>
        <end position="2676"/>
    </location>
</feature>
<feature type="compositionally biased region" description="Low complexity" evidence="1">
    <location>
        <begin position="1107"/>
        <end position="1124"/>
    </location>
</feature>
<feature type="region of interest" description="Disordered" evidence="1">
    <location>
        <begin position="561"/>
        <end position="605"/>
    </location>
</feature>
<dbReference type="STRING" id="94643.A0A2A9MQE4"/>
<feature type="compositionally biased region" description="Basic residues" evidence="1">
    <location>
        <begin position="155"/>
        <end position="168"/>
    </location>
</feature>
<feature type="region of interest" description="Disordered" evidence="1">
    <location>
        <begin position="1926"/>
        <end position="1959"/>
    </location>
</feature>
<gene>
    <name evidence="2" type="ORF">BESB_007950</name>
</gene>
<feature type="compositionally biased region" description="Low complexity" evidence="1">
    <location>
        <begin position="856"/>
        <end position="869"/>
    </location>
</feature>
<accession>A0A2A9MQE4</accession>
<evidence type="ECO:0000256" key="1">
    <source>
        <dbReference type="SAM" id="MobiDB-lite"/>
    </source>
</evidence>
<organism evidence="2 3">
    <name type="scientific">Besnoitia besnoiti</name>
    <name type="common">Apicomplexan protozoan</name>
    <dbReference type="NCBI Taxonomy" id="94643"/>
    <lineage>
        <taxon>Eukaryota</taxon>
        <taxon>Sar</taxon>
        <taxon>Alveolata</taxon>
        <taxon>Apicomplexa</taxon>
        <taxon>Conoidasida</taxon>
        <taxon>Coccidia</taxon>
        <taxon>Eucoccidiorida</taxon>
        <taxon>Eimeriorina</taxon>
        <taxon>Sarcocystidae</taxon>
        <taxon>Besnoitia</taxon>
    </lineage>
</organism>
<dbReference type="VEuPathDB" id="ToxoDB:BESB_007950"/>
<feature type="region of interest" description="Disordered" evidence="1">
    <location>
        <begin position="2935"/>
        <end position="2955"/>
    </location>
</feature>
<evidence type="ECO:0000313" key="2">
    <source>
        <dbReference type="EMBL" id="PFH38453.1"/>
    </source>
</evidence>
<feature type="region of interest" description="Disordered" evidence="1">
    <location>
        <begin position="141"/>
        <end position="168"/>
    </location>
</feature>
<feature type="region of interest" description="Disordered" evidence="1">
    <location>
        <begin position="1667"/>
        <end position="1724"/>
    </location>
</feature>
<feature type="region of interest" description="Disordered" evidence="1">
    <location>
        <begin position="1461"/>
        <end position="1490"/>
    </location>
</feature>
<feature type="region of interest" description="Disordered" evidence="1">
    <location>
        <begin position="749"/>
        <end position="803"/>
    </location>
</feature>
<feature type="compositionally biased region" description="Basic and acidic residues" evidence="1">
    <location>
        <begin position="2118"/>
        <end position="2137"/>
    </location>
</feature>
<feature type="region of interest" description="Disordered" evidence="1">
    <location>
        <begin position="2614"/>
        <end position="2790"/>
    </location>
</feature>
<protein>
    <submittedName>
        <fullName evidence="2">Uncharacterized protein</fullName>
    </submittedName>
</protein>
<feature type="compositionally biased region" description="Basic and acidic residues" evidence="1">
    <location>
        <begin position="2346"/>
        <end position="2356"/>
    </location>
</feature>
<feature type="compositionally biased region" description="Basic and acidic residues" evidence="1">
    <location>
        <begin position="2426"/>
        <end position="2459"/>
    </location>
</feature>
<feature type="region of interest" description="Disordered" evidence="1">
    <location>
        <begin position="2104"/>
        <end position="2159"/>
    </location>
</feature>
<feature type="compositionally biased region" description="Basic and acidic residues" evidence="1">
    <location>
        <begin position="2744"/>
        <end position="2759"/>
    </location>
</feature>
<feature type="region of interest" description="Disordered" evidence="1">
    <location>
        <begin position="1980"/>
        <end position="2035"/>
    </location>
</feature>
<feature type="region of interest" description="Disordered" evidence="1">
    <location>
        <begin position="500"/>
        <end position="522"/>
    </location>
</feature>
<proteinExistence type="predicted"/>
<feature type="compositionally biased region" description="Polar residues" evidence="1">
    <location>
        <begin position="3173"/>
        <end position="3185"/>
    </location>
</feature>
<evidence type="ECO:0000313" key="3">
    <source>
        <dbReference type="Proteomes" id="UP000224006"/>
    </source>
</evidence>
<dbReference type="Proteomes" id="UP000224006">
    <property type="component" value="Chromosome I"/>
</dbReference>
<feature type="region of interest" description="Disordered" evidence="1">
    <location>
        <begin position="696"/>
        <end position="724"/>
    </location>
</feature>
<name>A0A2A9MQE4_BESBE</name>
<feature type="compositionally biased region" description="Polar residues" evidence="1">
    <location>
        <begin position="754"/>
        <end position="766"/>
    </location>
</feature>
<feature type="compositionally biased region" description="Basic and acidic residues" evidence="1">
    <location>
        <begin position="2680"/>
        <end position="2726"/>
    </location>
</feature>
<keyword evidence="3" id="KW-1185">Reference proteome</keyword>
<dbReference type="RefSeq" id="XP_029222462.1">
    <property type="nucleotide sequence ID" value="XM_029359549.1"/>
</dbReference>
<feature type="compositionally biased region" description="Basic and acidic residues" evidence="1">
    <location>
        <begin position="1286"/>
        <end position="1297"/>
    </location>
</feature>
<feature type="compositionally biased region" description="Basic and acidic residues" evidence="1">
    <location>
        <begin position="1986"/>
        <end position="1999"/>
    </location>
</feature>
<dbReference type="OrthoDB" id="333042at2759"/>
<feature type="compositionally biased region" description="Low complexity" evidence="1">
    <location>
        <begin position="1473"/>
        <end position="1490"/>
    </location>
</feature>
<dbReference type="GeneID" id="40305857"/>
<feature type="compositionally biased region" description="Acidic residues" evidence="1">
    <location>
        <begin position="787"/>
        <end position="797"/>
    </location>
</feature>